<evidence type="ECO:0000313" key="3">
    <source>
        <dbReference type="Proteomes" id="UP000176317"/>
    </source>
</evidence>
<protein>
    <recommendedName>
        <fullName evidence="1">Methyltransferase type 11 domain-containing protein</fullName>
    </recommendedName>
</protein>
<name>A0A1F5G4A8_9BACT</name>
<organism evidence="2 3">
    <name type="scientific">Candidatus Curtissbacteria bacterium RBG_13_35_7</name>
    <dbReference type="NCBI Taxonomy" id="1797705"/>
    <lineage>
        <taxon>Bacteria</taxon>
        <taxon>Candidatus Curtissiibacteriota</taxon>
    </lineage>
</organism>
<comment type="caution">
    <text evidence="2">The sequence shown here is derived from an EMBL/GenBank/DDBJ whole genome shotgun (WGS) entry which is preliminary data.</text>
</comment>
<dbReference type="InterPro" id="IPR029063">
    <property type="entry name" value="SAM-dependent_MTases_sf"/>
</dbReference>
<dbReference type="InterPro" id="IPR013216">
    <property type="entry name" value="Methyltransf_11"/>
</dbReference>
<proteinExistence type="predicted"/>
<dbReference type="AlphaFoldDB" id="A0A1F5G4A8"/>
<reference evidence="2 3" key="1">
    <citation type="journal article" date="2016" name="Nat. Commun.">
        <title>Thousands of microbial genomes shed light on interconnected biogeochemical processes in an aquifer system.</title>
        <authorList>
            <person name="Anantharaman K."/>
            <person name="Brown C.T."/>
            <person name="Hug L.A."/>
            <person name="Sharon I."/>
            <person name="Castelle C.J."/>
            <person name="Probst A.J."/>
            <person name="Thomas B.C."/>
            <person name="Singh A."/>
            <person name="Wilkins M.J."/>
            <person name="Karaoz U."/>
            <person name="Brodie E.L."/>
            <person name="Williams K.H."/>
            <person name="Hubbard S.S."/>
            <person name="Banfield J.F."/>
        </authorList>
    </citation>
    <scope>NUCLEOTIDE SEQUENCE [LARGE SCALE GENOMIC DNA]</scope>
</reference>
<dbReference type="SUPFAM" id="SSF53335">
    <property type="entry name" value="S-adenosyl-L-methionine-dependent methyltransferases"/>
    <property type="match status" value="1"/>
</dbReference>
<dbReference type="EMBL" id="MFAT01000020">
    <property type="protein sequence ID" value="OGD86688.1"/>
    <property type="molecule type" value="Genomic_DNA"/>
</dbReference>
<dbReference type="Pfam" id="PF08241">
    <property type="entry name" value="Methyltransf_11"/>
    <property type="match status" value="1"/>
</dbReference>
<feature type="domain" description="Methyltransferase type 11" evidence="1">
    <location>
        <begin position="226"/>
        <end position="300"/>
    </location>
</feature>
<dbReference type="Proteomes" id="UP000176317">
    <property type="component" value="Unassembled WGS sequence"/>
</dbReference>
<evidence type="ECO:0000313" key="2">
    <source>
        <dbReference type="EMBL" id="OGD86688.1"/>
    </source>
</evidence>
<dbReference type="GO" id="GO:0008757">
    <property type="term" value="F:S-adenosylmethionine-dependent methyltransferase activity"/>
    <property type="evidence" value="ECO:0007669"/>
    <property type="project" value="InterPro"/>
</dbReference>
<evidence type="ECO:0000259" key="1">
    <source>
        <dbReference type="Pfam" id="PF08241"/>
    </source>
</evidence>
<gene>
    <name evidence="2" type="ORF">A2164_02720</name>
</gene>
<sequence length="370" mass="42310">MKEGRLAVVESKRNFQDVIESFSQQAEVPPGNDLSIGTCYECLASTITEGSRRHNILSSIYKDRSTLTAPHFVNLFFRAIQYIQLFKEGNLCYSKFCTSEEWEPILERIFSAEYSDTLREIMLTKDTATTIYHRYAGPKFIISAFRNGAEVKVADLGCGANYGLRGIEVDEPFHTIADNTPNHQFTQLLDNQVNLVEGLAIDKQNPVDPTVRNWFIACSFYPKELDTIDYVYELEKKLATRSSKVRFLQEDLLFPSTAIAASHFDVVILSTLLYQYPEENRCTILAEAQRIIQPEGVIIIQDFAIKDPYNSHKLSFNTDWGKNQRGYRTFVMCPNSLKGLYEVLVWSDGRCHSVDRGQDYNEFLTKTGNM</sequence>
<dbReference type="Gene3D" id="3.40.50.150">
    <property type="entry name" value="Vaccinia Virus protein VP39"/>
    <property type="match status" value="1"/>
</dbReference>
<accession>A0A1F5G4A8</accession>